<keyword evidence="1 2" id="KW-0539">Nucleus</keyword>
<dbReference type="Pfam" id="PF00046">
    <property type="entry name" value="Homeodomain"/>
    <property type="match status" value="1"/>
</dbReference>
<feature type="region of interest" description="Disordered" evidence="3">
    <location>
        <begin position="635"/>
        <end position="681"/>
    </location>
</feature>
<sequence>MAPDAAPSSTSAIDCLKRIICACEDIQQRFPTVGDPAALHSDASPPPSLTLAAPPDIIPQLSALGLSEDVARSLSAIYVEKVESLRHAHRTQFTASYAQLSQLPRPHESVPMSRLAEKLQAASEKVFSRNCARFIEEALHLARVRVQPEEADESSVDSDDNGGASSDSWSDESDDEGETQNLDPKFYPVLENLYQKNIHFPKRHEKAHLSRLTGLSYRQVGVWFQNRRERDRMSSSRGTAKAESVEPASSRRAVSVVAVAPSPAPGASTSQQTSQFTFEINSRSTPYDAAIPSEYITTSDSEFYTDVDDSDWGSDSECGDETSETDHSEEPFGTRVVDYHTGAFPRIPSPSHSIPTIPDAASRHSSDVLSQNAFPNASPGFFEMTIPLPASPRSFDFSLPSSQSSAATFSFELVHEQSQPPSQGSYASNSSLYGDHRAPAASPTSSSFPSGSNSSVFPSDYDMRTPPNSSSLGSPESSQGPVTPSSYVWPSSSSSSPPDRNAGSSTLSSTSIVPPTKTRPMRPLPPSNKTPTKERQPTNMFTFPATSTFPVSQPSQTMFSFHSVNPTYTAPAHTTPQTFTFEMSAPTPTATSCHTSNLACPPCTSSSSYSFAHTPASAFIHEQPHQRHIKPLRMNKPPPHYSTPAPQSLTPAPTNFWSHTFSAASTPAPSSSQPPLDPDKSARLDMAMQKFAMAGGNLGVNMMHTHRVSPW</sequence>
<feature type="compositionally biased region" description="Acidic residues" evidence="3">
    <location>
        <begin position="149"/>
        <end position="160"/>
    </location>
</feature>
<feature type="compositionally biased region" description="Acidic residues" evidence="3">
    <location>
        <begin position="169"/>
        <end position="178"/>
    </location>
</feature>
<dbReference type="Proteomes" id="UP000027195">
    <property type="component" value="Unassembled WGS sequence"/>
</dbReference>
<feature type="compositionally biased region" description="Acidic residues" evidence="3">
    <location>
        <begin position="303"/>
        <end position="323"/>
    </location>
</feature>
<feature type="compositionally biased region" description="Low complexity" evidence="3">
    <location>
        <begin position="662"/>
        <end position="674"/>
    </location>
</feature>
<dbReference type="PROSITE" id="PS50071">
    <property type="entry name" value="HOMEOBOX_2"/>
    <property type="match status" value="1"/>
</dbReference>
<evidence type="ECO:0000256" key="3">
    <source>
        <dbReference type="SAM" id="MobiDB-lite"/>
    </source>
</evidence>
<accession>A0A067MVU6</accession>
<feature type="DNA-binding region" description="Homeobox" evidence="1">
    <location>
        <begin position="192"/>
        <end position="235"/>
    </location>
</feature>
<feature type="domain" description="Homeobox" evidence="4">
    <location>
        <begin position="190"/>
        <end position="234"/>
    </location>
</feature>
<dbReference type="GO" id="GO:0003677">
    <property type="term" value="F:DNA binding"/>
    <property type="evidence" value="ECO:0007669"/>
    <property type="project" value="UniProtKB-UniRule"/>
</dbReference>
<evidence type="ECO:0000313" key="5">
    <source>
        <dbReference type="EMBL" id="KDQ19739.1"/>
    </source>
</evidence>
<keyword evidence="6" id="KW-1185">Reference proteome</keyword>
<feature type="compositionally biased region" description="Polar residues" evidence="3">
    <location>
        <begin position="644"/>
        <end position="661"/>
    </location>
</feature>
<comment type="subcellular location">
    <subcellularLocation>
        <location evidence="1 2">Nucleus</location>
    </subcellularLocation>
</comment>
<feature type="compositionally biased region" description="Low complexity" evidence="3">
    <location>
        <begin position="439"/>
        <end position="459"/>
    </location>
</feature>
<feature type="compositionally biased region" description="Low complexity" evidence="3">
    <location>
        <begin position="345"/>
        <end position="358"/>
    </location>
</feature>
<feature type="compositionally biased region" description="Low complexity" evidence="3">
    <location>
        <begin position="466"/>
        <end position="505"/>
    </location>
</feature>
<dbReference type="Gene3D" id="1.10.10.60">
    <property type="entry name" value="Homeodomain-like"/>
    <property type="match status" value="1"/>
</dbReference>
<evidence type="ECO:0000313" key="6">
    <source>
        <dbReference type="Proteomes" id="UP000027195"/>
    </source>
</evidence>
<evidence type="ECO:0000256" key="2">
    <source>
        <dbReference type="RuleBase" id="RU000682"/>
    </source>
</evidence>
<feature type="region of interest" description="Disordered" evidence="3">
    <location>
        <begin position="413"/>
        <end position="538"/>
    </location>
</feature>
<organism evidence="5 6">
    <name type="scientific">Botryobasidium botryosum (strain FD-172 SS1)</name>
    <dbReference type="NCBI Taxonomy" id="930990"/>
    <lineage>
        <taxon>Eukaryota</taxon>
        <taxon>Fungi</taxon>
        <taxon>Dikarya</taxon>
        <taxon>Basidiomycota</taxon>
        <taxon>Agaricomycotina</taxon>
        <taxon>Agaricomycetes</taxon>
        <taxon>Cantharellales</taxon>
        <taxon>Botryobasidiaceae</taxon>
        <taxon>Botryobasidium</taxon>
    </lineage>
</organism>
<dbReference type="InterPro" id="IPR009057">
    <property type="entry name" value="Homeodomain-like_sf"/>
</dbReference>
<dbReference type="OrthoDB" id="6159439at2759"/>
<dbReference type="CDD" id="cd00086">
    <property type="entry name" value="homeodomain"/>
    <property type="match status" value="1"/>
</dbReference>
<evidence type="ECO:0000259" key="4">
    <source>
        <dbReference type="PROSITE" id="PS50071"/>
    </source>
</evidence>
<name>A0A067MVU6_BOTB1</name>
<dbReference type="InParanoid" id="A0A067MVU6"/>
<reference evidence="6" key="1">
    <citation type="journal article" date="2014" name="Proc. Natl. Acad. Sci. U.S.A.">
        <title>Extensive sampling of basidiomycete genomes demonstrates inadequacy of the white-rot/brown-rot paradigm for wood decay fungi.</title>
        <authorList>
            <person name="Riley R."/>
            <person name="Salamov A.A."/>
            <person name="Brown D.W."/>
            <person name="Nagy L.G."/>
            <person name="Floudas D."/>
            <person name="Held B.W."/>
            <person name="Levasseur A."/>
            <person name="Lombard V."/>
            <person name="Morin E."/>
            <person name="Otillar R."/>
            <person name="Lindquist E.A."/>
            <person name="Sun H."/>
            <person name="LaButti K.M."/>
            <person name="Schmutz J."/>
            <person name="Jabbour D."/>
            <person name="Luo H."/>
            <person name="Baker S.E."/>
            <person name="Pisabarro A.G."/>
            <person name="Walton J.D."/>
            <person name="Blanchette R.A."/>
            <person name="Henrissat B."/>
            <person name="Martin F."/>
            <person name="Cullen D."/>
            <person name="Hibbett D.S."/>
            <person name="Grigoriev I.V."/>
        </authorList>
    </citation>
    <scope>NUCLEOTIDE SEQUENCE [LARGE SCALE GENOMIC DNA]</scope>
    <source>
        <strain evidence="6">FD-172 SS1</strain>
    </source>
</reference>
<dbReference type="GO" id="GO:0005634">
    <property type="term" value="C:nucleus"/>
    <property type="evidence" value="ECO:0007669"/>
    <property type="project" value="UniProtKB-SubCell"/>
</dbReference>
<dbReference type="HOGENOM" id="CLU_388282_0_0_1"/>
<feature type="region of interest" description="Disordered" evidence="3">
    <location>
        <begin position="345"/>
        <end position="365"/>
    </location>
</feature>
<feature type="compositionally biased region" description="Polar residues" evidence="3">
    <location>
        <begin position="416"/>
        <end position="432"/>
    </location>
</feature>
<dbReference type="SUPFAM" id="SSF46689">
    <property type="entry name" value="Homeodomain-like"/>
    <property type="match status" value="1"/>
</dbReference>
<feature type="region of interest" description="Disordered" evidence="3">
    <location>
        <begin position="302"/>
        <end position="329"/>
    </location>
</feature>
<evidence type="ECO:0000256" key="1">
    <source>
        <dbReference type="PROSITE-ProRule" id="PRU00108"/>
    </source>
</evidence>
<dbReference type="InterPro" id="IPR001356">
    <property type="entry name" value="HD"/>
</dbReference>
<gene>
    <name evidence="5" type="ORF">BOTBODRAFT_142470</name>
</gene>
<dbReference type="EMBL" id="KL198018">
    <property type="protein sequence ID" value="KDQ19739.1"/>
    <property type="molecule type" value="Genomic_DNA"/>
</dbReference>
<protein>
    <recommendedName>
        <fullName evidence="4">Homeobox domain-containing protein</fullName>
    </recommendedName>
</protein>
<feature type="region of interest" description="Disordered" evidence="3">
    <location>
        <begin position="228"/>
        <end position="247"/>
    </location>
</feature>
<proteinExistence type="predicted"/>
<dbReference type="SMART" id="SM00389">
    <property type="entry name" value="HOX"/>
    <property type="match status" value="1"/>
</dbReference>
<dbReference type="AlphaFoldDB" id="A0A067MVU6"/>
<keyword evidence="1 2" id="KW-0238">DNA-binding</keyword>
<feature type="region of interest" description="Disordered" evidence="3">
    <location>
        <begin position="146"/>
        <end position="183"/>
    </location>
</feature>
<keyword evidence="1 2" id="KW-0371">Homeobox</keyword>